<dbReference type="GO" id="GO:0020037">
    <property type="term" value="F:heme binding"/>
    <property type="evidence" value="ECO:0007669"/>
    <property type="project" value="InterPro"/>
</dbReference>
<dbReference type="GO" id="GO:0009060">
    <property type="term" value="P:aerobic respiration"/>
    <property type="evidence" value="ECO:0007669"/>
    <property type="project" value="InterPro"/>
</dbReference>
<feature type="transmembrane region" description="Helical" evidence="3">
    <location>
        <begin position="455"/>
        <end position="477"/>
    </location>
</feature>
<feature type="transmembrane region" description="Helical" evidence="3">
    <location>
        <begin position="425"/>
        <end position="443"/>
    </location>
</feature>
<dbReference type="Gene3D" id="1.20.210.10">
    <property type="entry name" value="Cytochrome c oxidase-like, subunit I domain"/>
    <property type="match status" value="1"/>
</dbReference>
<evidence type="ECO:0000259" key="4">
    <source>
        <dbReference type="PROSITE" id="PS50855"/>
    </source>
</evidence>
<dbReference type="EMBL" id="CP042912">
    <property type="protein sequence ID" value="QEG24156.1"/>
    <property type="molecule type" value="Genomic_DNA"/>
</dbReference>
<evidence type="ECO:0000256" key="1">
    <source>
        <dbReference type="ARBA" id="ARBA00022660"/>
    </source>
</evidence>
<proteinExistence type="predicted"/>
<feature type="domain" description="Cytochrome oxidase subunit I profile" evidence="4">
    <location>
        <begin position="19"/>
        <end position="567"/>
    </location>
</feature>
<keyword evidence="3" id="KW-1133">Transmembrane helix</keyword>
<feature type="transmembrane region" description="Helical" evidence="3">
    <location>
        <begin position="352"/>
        <end position="372"/>
    </location>
</feature>
<keyword evidence="1" id="KW-0249">Electron transport</keyword>
<dbReference type="GO" id="GO:0016491">
    <property type="term" value="F:oxidoreductase activity"/>
    <property type="evidence" value="ECO:0007669"/>
    <property type="project" value="UniProtKB-KW"/>
</dbReference>
<dbReference type="RefSeq" id="WP_075083448.1">
    <property type="nucleotide sequence ID" value="NZ_CP042912.1"/>
</dbReference>
<dbReference type="Proteomes" id="UP000322214">
    <property type="component" value="Chromosome"/>
</dbReference>
<evidence type="ECO:0000256" key="2">
    <source>
        <dbReference type="SAM" id="MobiDB-lite"/>
    </source>
</evidence>
<dbReference type="GO" id="GO:0004129">
    <property type="term" value="F:cytochrome-c oxidase activity"/>
    <property type="evidence" value="ECO:0007669"/>
    <property type="project" value="InterPro"/>
</dbReference>
<dbReference type="AlphaFoldDB" id="A0A5B9PHN0"/>
<dbReference type="Pfam" id="PF00115">
    <property type="entry name" value="COX1"/>
    <property type="match status" value="1"/>
</dbReference>
<name>A0A5B9PHN0_9BACT</name>
<dbReference type="KEGG" id="mff:MFFC18_40720"/>
<feature type="transmembrane region" description="Helical" evidence="3">
    <location>
        <begin position="508"/>
        <end position="533"/>
    </location>
</feature>
<evidence type="ECO:0000313" key="6">
    <source>
        <dbReference type="Proteomes" id="UP000322214"/>
    </source>
</evidence>
<dbReference type="InterPro" id="IPR036927">
    <property type="entry name" value="Cyt_c_oxase-like_su1_sf"/>
</dbReference>
<keyword evidence="5" id="KW-0560">Oxidoreductase</keyword>
<feature type="transmembrane region" description="Helical" evidence="3">
    <location>
        <begin position="93"/>
        <end position="118"/>
    </location>
</feature>
<feature type="region of interest" description="Disordered" evidence="2">
    <location>
        <begin position="569"/>
        <end position="592"/>
    </location>
</feature>
<dbReference type="STRING" id="980251.GCA_001642875_00648"/>
<feature type="transmembrane region" description="Helical" evidence="3">
    <location>
        <begin position="384"/>
        <end position="405"/>
    </location>
</feature>
<organism evidence="5 6">
    <name type="scientific">Mariniblastus fucicola</name>
    <dbReference type="NCBI Taxonomy" id="980251"/>
    <lineage>
        <taxon>Bacteria</taxon>
        <taxon>Pseudomonadati</taxon>
        <taxon>Planctomycetota</taxon>
        <taxon>Planctomycetia</taxon>
        <taxon>Pirellulales</taxon>
        <taxon>Pirellulaceae</taxon>
        <taxon>Mariniblastus</taxon>
    </lineage>
</organism>
<feature type="transmembrane region" description="Helical" evidence="3">
    <location>
        <begin position="138"/>
        <end position="159"/>
    </location>
</feature>
<evidence type="ECO:0000256" key="3">
    <source>
        <dbReference type="SAM" id="Phobius"/>
    </source>
</evidence>
<dbReference type="EC" id="1.9.3.1" evidence="5"/>
<feature type="transmembrane region" description="Helical" evidence="3">
    <location>
        <begin position="321"/>
        <end position="340"/>
    </location>
</feature>
<keyword evidence="6" id="KW-1185">Reference proteome</keyword>
<keyword evidence="3" id="KW-0812">Transmembrane</keyword>
<dbReference type="PRINTS" id="PR01165">
    <property type="entry name" value="CYCOXIDASEI"/>
</dbReference>
<dbReference type="SUPFAM" id="SSF81442">
    <property type="entry name" value="Cytochrome c oxidase subunit I-like"/>
    <property type="match status" value="1"/>
</dbReference>
<feature type="transmembrane region" description="Helical" evidence="3">
    <location>
        <begin position="40"/>
        <end position="62"/>
    </location>
</feature>
<evidence type="ECO:0000313" key="5">
    <source>
        <dbReference type="EMBL" id="QEG24156.1"/>
    </source>
</evidence>
<accession>A0A5B9PHN0</accession>
<dbReference type="PROSITE" id="PS50855">
    <property type="entry name" value="COX1"/>
    <property type="match status" value="1"/>
</dbReference>
<dbReference type="InterPro" id="IPR000883">
    <property type="entry name" value="Cyt_C_Oxase_1"/>
</dbReference>
<dbReference type="PANTHER" id="PTHR10422">
    <property type="entry name" value="CYTOCHROME C OXIDASE SUBUNIT 1"/>
    <property type="match status" value="1"/>
</dbReference>
<keyword evidence="1" id="KW-0813">Transport</keyword>
<dbReference type="OrthoDB" id="9759913at2"/>
<dbReference type="GO" id="GO:0022904">
    <property type="term" value="P:respiratory electron transport chain"/>
    <property type="evidence" value="ECO:0007669"/>
    <property type="project" value="TreeGrafter"/>
</dbReference>
<dbReference type="GO" id="GO:0016020">
    <property type="term" value="C:membrane"/>
    <property type="evidence" value="ECO:0007669"/>
    <property type="project" value="InterPro"/>
</dbReference>
<protein>
    <submittedName>
        <fullName evidence="5">Alternative cytochrome c oxidase subunit 1</fullName>
        <ecNumber evidence="5">1.9.3.1</ecNumber>
    </submittedName>
</protein>
<feature type="transmembrane region" description="Helical" evidence="3">
    <location>
        <begin position="223"/>
        <end position="246"/>
    </location>
</feature>
<gene>
    <name evidence="5" type="primary">coxN</name>
    <name evidence="5" type="ORF">MFFC18_40720</name>
</gene>
<dbReference type="InterPro" id="IPR023616">
    <property type="entry name" value="Cyt_c_oxase-like_su1_dom"/>
</dbReference>
<dbReference type="PANTHER" id="PTHR10422:SF18">
    <property type="entry name" value="CYTOCHROME C OXIDASE SUBUNIT 1"/>
    <property type="match status" value="1"/>
</dbReference>
<reference evidence="5 6" key="1">
    <citation type="submission" date="2019-08" db="EMBL/GenBank/DDBJ databases">
        <title>Deep-cultivation of Planctomycetes and their phenomic and genomic characterization uncovers novel biology.</title>
        <authorList>
            <person name="Wiegand S."/>
            <person name="Jogler M."/>
            <person name="Boedeker C."/>
            <person name="Pinto D."/>
            <person name="Vollmers J."/>
            <person name="Rivas-Marin E."/>
            <person name="Kohn T."/>
            <person name="Peeters S.H."/>
            <person name="Heuer A."/>
            <person name="Rast P."/>
            <person name="Oberbeckmann S."/>
            <person name="Bunk B."/>
            <person name="Jeske O."/>
            <person name="Meyerdierks A."/>
            <person name="Storesund J.E."/>
            <person name="Kallscheuer N."/>
            <person name="Luecker S."/>
            <person name="Lage O.M."/>
            <person name="Pohl T."/>
            <person name="Merkel B.J."/>
            <person name="Hornburger P."/>
            <person name="Mueller R.-W."/>
            <person name="Bruemmer F."/>
            <person name="Labrenz M."/>
            <person name="Spormann A.M."/>
            <person name="Op den Camp H."/>
            <person name="Overmann J."/>
            <person name="Amann R."/>
            <person name="Jetten M.S.M."/>
            <person name="Mascher T."/>
            <person name="Medema M.H."/>
            <person name="Devos D.P."/>
            <person name="Kaster A.-K."/>
            <person name="Ovreas L."/>
            <person name="Rohde M."/>
            <person name="Galperin M.Y."/>
            <person name="Jogler C."/>
        </authorList>
    </citation>
    <scope>NUCLEOTIDE SEQUENCE [LARGE SCALE GENOMIC DNA]</scope>
    <source>
        <strain evidence="5 6">FC18</strain>
    </source>
</reference>
<sequence>MADPLANQLPGAESQRRSVPVRFFTTCVFATDHKVIGRRFLFSSLIWFAIGGLFALAIRWQLAWPWSDVPILGSAINGETGVRMSPRFYDLLFSMHATIMVFFVMIPILFGAFGNFLIPLMTGADDMAFPRLNMLGYWLMWPAFGCLTLCFLLYANGLSAEWTVPPSSLLSDVSQSIKFAQQLWILSLLFVVASSMLGAINILTTVLQMRSPGMNMIRLPMTVWGLFISATLQAIAYPVLIAALMMQLSDLTFGTGFTGLNLAGDDLFAVDGSAQAIPWRRLFWSVSRPAAYILILPVIGMVSDMIACFSRKPLFGYRPMVCSIIAIAGLGLAVCAHQQFAVETNGSLMVSLVVPTTLIVIAISIKAFNWFATMRNGQLQLSNPMLFSIGVVLMIMVGGFVGVIMSVPKIGMNRGTNFAVADLHYLLFGSSILGVFAAIYFWFPKMFGRKLNLTLGKLHFLFTFLLLNCTFLPMYLLKQAHLPGTLPPHQASALAAEPFKNMSDFNVFITWSAILLGATQLIFVANFLGSLFFGKKAEANPWRCNSLEWTTPSPPVRGNFETQPLVYRGPYEYGHPDRDQDFWPQSEPETSS</sequence>
<keyword evidence="1" id="KW-0679">Respiratory chain</keyword>
<dbReference type="GO" id="GO:0015990">
    <property type="term" value="P:electron transport coupled proton transport"/>
    <property type="evidence" value="ECO:0007669"/>
    <property type="project" value="TreeGrafter"/>
</dbReference>
<feature type="transmembrane region" description="Helical" evidence="3">
    <location>
        <begin position="179"/>
        <end position="203"/>
    </location>
</feature>
<feature type="transmembrane region" description="Helical" evidence="3">
    <location>
        <begin position="290"/>
        <end position="309"/>
    </location>
</feature>
<keyword evidence="3" id="KW-0472">Membrane</keyword>